<reference evidence="8" key="1">
    <citation type="journal article" date="2020" name="mSystems">
        <title>Genome- and Community-Level Interaction Insights into Carbon Utilization and Element Cycling Functions of Hydrothermarchaeota in Hydrothermal Sediment.</title>
        <authorList>
            <person name="Zhou Z."/>
            <person name="Liu Y."/>
            <person name="Xu W."/>
            <person name="Pan J."/>
            <person name="Luo Z.H."/>
            <person name="Li M."/>
        </authorList>
    </citation>
    <scope>NUCLEOTIDE SEQUENCE [LARGE SCALE GENOMIC DNA]</scope>
    <source>
        <strain evidence="8">HyVt-493</strain>
    </source>
</reference>
<keyword evidence="4" id="KW-0830">Ubiquinone</keyword>
<dbReference type="InterPro" id="IPR010218">
    <property type="entry name" value="NADH_DH_suC"/>
</dbReference>
<feature type="domain" description="NADH:ubiquinone oxidoreductase 30kDa subunit" evidence="7">
    <location>
        <begin position="35"/>
        <end position="192"/>
    </location>
</feature>
<keyword evidence="2 4" id="KW-0813">Transport</keyword>
<evidence type="ECO:0000256" key="5">
    <source>
        <dbReference type="RuleBase" id="RU003456"/>
    </source>
</evidence>
<evidence type="ECO:0000256" key="4">
    <source>
        <dbReference type="HAMAP-Rule" id="MF_01357"/>
    </source>
</evidence>
<sequence length="231" mass="26287">MSNSVSDLQALQTTINDALGDVIQHSQIAFKELNIEIAADDLLNVATALRDQHGFEMLIDLCGVDYLTYGESEWDAEASSFSRGVKRKSDDLFDFDQKSATASYDGKRYAVVIHLLSVKNNNRLRLKIYCDDNDMPTVASLTDVWSGVNWFEREAFDLYGILFTNHPDLRRILTDYGFVGHPFRKDFPLEGQVEMRYDDETKRVIYEPVSIEPRVCTPRIIRATTASEAND</sequence>
<keyword evidence="4 6" id="KW-0874">Quinone</keyword>
<dbReference type="NCBIfam" id="NF004730">
    <property type="entry name" value="PRK06074.1-1"/>
    <property type="match status" value="1"/>
</dbReference>
<dbReference type="HAMAP" id="MF_01357">
    <property type="entry name" value="NDH1_NuoC"/>
    <property type="match status" value="1"/>
</dbReference>
<protein>
    <recommendedName>
        <fullName evidence="4">NADH-quinone oxidoreductase subunit C</fullName>
        <ecNumber evidence="4">7.1.1.-</ecNumber>
    </recommendedName>
    <alternativeName>
        <fullName evidence="4">NADH dehydrogenase I subunit C</fullName>
    </alternativeName>
    <alternativeName>
        <fullName evidence="4">NDH-1 subunit C</fullName>
    </alternativeName>
</protein>
<dbReference type="EMBL" id="DRMS01000090">
    <property type="protein sequence ID" value="HFC91619.1"/>
    <property type="molecule type" value="Genomic_DNA"/>
</dbReference>
<dbReference type="PROSITE" id="PS00542">
    <property type="entry name" value="COMPLEX1_30K"/>
    <property type="match status" value="1"/>
</dbReference>
<evidence type="ECO:0000256" key="2">
    <source>
        <dbReference type="ARBA" id="ARBA00022448"/>
    </source>
</evidence>
<dbReference type="InterPro" id="IPR037232">
    <property type="entry name" value="NADH_quin_OxRdtase_su_C/D-like"/>
</dbReference>
<evidence type="ECO:0000256" key="1">
    <source>
        <dbReference type="ARBA" id="ARBA00007569"/>
    </source>
</evidence>
<dbReference type="GO" id="GO:0005886">
    <property type="term" value="C:plasma membrane"/>
    <property type="evidence" value="ECO:0007669"/>
    <property type="project" value="UniProtKB-SubCell"/>
</dbReference>
<dbReference type="PANTHER" id="PTHR10884">
    <property type="entry name" value="NADH DEHYDROGENASE UBIQUINONE IRON-SULFUR PROTEIN 3"/>
    <property type="match status" value="1"/>
</dbReference>
<evidence type="ECO:0000256" key="6">
    <source>
        <dbReference type="RuleBase" id="RU003582"/>
    </source>
</evidence>
<dbReference type="InterPro" id="IPR001268">
    <property type="entry name" value="NADH_UbQ_OxRdtase_30kDa_su"/>
</dbReference>
<evidence type="ECO:0000256" key="3">
    <source>
        <dbReference type="ARBA" id="ARBA00022475"/>
    </source>
</evidence>
<keyword evidence="4 5" id="KW-1278">Translocase</keyword>
<gene>
    <name evidence="4" type="primary">nuoC</name>
    <name evidence="8" type="ORF">ENJ51_02265</name>
</gene>
<comment type="catalytic activity">
    <reaction evidence="4 6">
        <text>a quinone + NADH + 5 H(+)(in) = a quinol + NAD(+) + 4 H(+)(out)</text>
        <dbReference type="Rhea" id="RHEA:57888"/>
        <dbReference type="ChEBI" id="CHEBI:15378"/>
        <dbReference type="ChEBI" id="CHEBI:24646"/>
        <dbReference type="ChEBI" id="CHEBI:57540"/>
        <dbReference type="ChEBI" id="CHEBI:57945"/>
        <dbReference type="ChEBI" id="CHEBI:132124"/>
    </reaction>
</comment>
<proteinExistence type="inferred from homology"/>
<evidence type="ECO:0000259" key="7">
    <source>
        <dbReference type="Pfam" id="PF00329"/>
    </source>
</evidence>
<keyword evidence="3 4" id="KW-1003">Cell membrane</keyword>
<dbReference type="GO" id="GO:0050136">
    <property type="term" value="F:NADH dehydrogenase (quinone) (non-electrogenic) activity"/>
    <property type="evidence" value="ECO:0007669"/>
    <property type="project" value="UniProtKB-UniRule"/>
</dbReference>
<accession>A0A7V2SY96</accession>
<comment type="similarity">
    <text evidence="1 4 5">Belongs to the complex I 30 kDa subunit family.</text>
</comment>
<dbReference type="PANTHER" id="PTHR10884:SF14">
    <property type="entry name" value="NADH DEHYDROGENASE [UBIQUINONE] IRON-SULFUR PROTEIN 3, MITOCHONDRIAL"/>
    <property type="match status" value="1"/>
</dbReference>
<dbReference type="GO" id="GO:0008137">
    <property type="term" value="F:NADH dehydrogenase (ubiquinone) activity"/>
    <property type="evidence" value="ECO:0007669"/>
    <property type="project" value="InterPro"/>
</dbReference>
<comment type="caution">
    <text evidence="8">The sequence shown here is derived from an EMBL/GenBank/DDBJ whole genome shotgun (WGS) entry which is preliminary data.</text>
</comment>
<keyword evidence="4" id="KW-0472">Membrane</keyword>
<dbReference type="InterPro" id="IPR020396">
    <property type="entry name" value="NADH_UbQ_OxRdtase_CS"/>
</dbReference>
<evidence type="ECO:0000313" key="8">
    <source>
        <dbReference type="EMBL" id="HFC91619.1"/>
    </source>
</evidence>
<dbReference type="GO" id="GO:0048038">
    <property type="term" value="F:quinone binding"/>
    <property type="evidence" value="ECO:0007669"/>
    <property type="project" value="UniProtKB-KW"/>
</dbReference>
<name>A0A7V2SY96_LEUMU</name>
<dbReference type="Proteomes" id="UP000885750">
    <property type="component" value="Unassembled WGS sequence"/>
</dbReference>
<comment type="subunit">
    <text evidence="4">NDH-1 is composed of 14 different subunits. Subunits NuoB, C, D, E, F, and G constitute the peripheral sector of the complex.</text>
</comment>
<comment type="subcellular location">
    <subcellularLocation>
        <location evidence="4">Cell membrane</location>
        <topology evidence="4">Peripheral membrane protein</topology>
        <orientation evidence="4">Cytoplasmic side</orientation>
    </subcellularLocation>
</comment>
<dbReference type="Pfam" id="PF00329">
    <property type="entry name" value="Complex1_30kDa"/>
    <property type="match status" value="1"/>
</dbReference>
<keyword evidence="8" id="KW-0560">Oxidoreductase</keyword>
<dbReference type="EC" id="7.1.1.-" evidence="4"/>
<comment type="function">
    <text evidence="4">NDH-1 shuttles electrons from NADH, via FMN and iron-sulfur (Fe-S) centers, to quinones in the respiratory chain. The immediate electron acceptor for the enzyme in this species is believed to be ubiquinone. Couples the redox reaction to proton translocation (for every two electrons transferred, four hydrogen ions are translocated across the cytoplasmic membrane), and thus conserves the redox energy in a proton gradient.</text>
</comment>
<dbReference type="SUPFAM" id="SSF143243">
    <property type="entry name" value="Nqo5-like"/>
    <property type="match status" value="1"/>
</dbReference>
<dbReference type="AlphaFoldDB" id="A0A7V2SY96"/>
<keyword evidence="4 5" id="KW-0520">NAD</keyword>
<organism evidence="8">
    <name type="scientific">Leucothrix mucor</name>
    <dbReference type="NCBI Taxonomy" id="45248"/>
    <lineage>
        <taxon>Bacteria</taxon>
        <taxon>Pseudomonadati</taxon>
        <taxon>Pseudomonadota</taxon>
        <taxon>Gammaproteobacteria</taxon>
        <taxon>Thiotrichales</taxon>
        <taxon>Thiotrichaceae</taxon>
        <taxon>Leucothrix</taxon>
    </lineage>
</organism>
<dbReference type="Gene3D" id="3.30.460.80">
    <property type="entry name" value="NADH:ubiquinone oxidoreductase, 30kDa subunit"/>
    <property type="match status" value="1"/>
</dbReference>